<dbReference type="AlphaFoldDB" id="A0A5E4SQ46"/>
<evidence type="ECO:0000313" key="2">
    <source>
        <dbReference type="Proteomes" id="UP000382577"/>
    </source>
</evidence>
<reference evidence="1 2" key="1">
    <citation type="submission" date="2019-08" db="EMBL/GenBank/DDBJ databases">
        <authorList>
            <person name="Peeters C."/>
        </authorList>
    </citation>
    <scope>NUCLEOTIDE SEQUENCE [LARGE SCALE GENOMIC DNA]</scope>
    <source>
        <strain evidence="1 2">LMG 31113</strain>
    </source>
</reference>
<gene>
    <name evidence="1" type="ORF">PFI31113_00875</name>
</gene>
<protein>
    <submittedName>
        <fullName evidence="1">Uncharacterized protein</fullName>
    </submittedName>
</protein>
<name>A0A5E4SQ46_9BURK</name>
<organism evidence="1 2">
    <name type="scientific">Pandoraea fibrosis</name>
    <dbReference type="NCBI Taxonomy" id="1891094"/>
    <lineage>
        <taxon>Bacteria</taxon>
        <taxon>Pseudomonadati</taxon>
        <taxon>Pseudomonadota</taxon>
        <taxon>Betaproteobacteria</taxon>
        <taxon>Burkholderiales</taxon>
        <taxon>Burkholderiaceae</taxon>
        <taxon>Pandoraea</taxon>
    </lineage>
</organism>
<dbReference type="Proteomes" id="UP000382577">
    <property type="component" value="Unassembled WGS sequence"/>
</dbReference>
<proteinExistence type="predicted"/>
<evidence type="ECO:0000313" key="1">
    <source>
        <dbReference type="EMBL" id="VVD76458.1"/>
    </source>
</evidence>
<accession>A0A5E4SQ46</accession>
<dbReference type="EMBL" id="CABPRW010000002">
    <property type="protein sequence ID" value="VVD76458.1"/>
    <property type="molecule type" value="Genomic_DNA"/>
</dbReference>
<sequence>MRIERTLTLANEKHEEFCVDKQEVNTVATIIVEMHHSDYENIERAATLLGYSNIDMMKLCSHLIASAVNRDEQFVSTPIPRHQKD</sequence>